<dbReference type="InterPro" id="IPR056818">
    <property type="entry name" value="GlmU/GlgC-like_hexapep"/>
</dbReference>
<dbReference type="GO" id="GO:0008878">
    <property type="term" value="F:glucose-1-phosphate adenylyltransferase activity"/>
    <property type="evidence" value="ECO:0007669"/>
    <property type="project" value="UniProtKB-UniRule"/>
</dbReference>
<dbReference type="Pfam" id="PF00483">
    <property type="entry name" value="NTP_transferase"/>
    <property type="match status" value="1"/>
</dbReference>
<dbReference type="EMBL" id="QAOG01000001">
    <property type="protein sequence ID" value="PTQ62404.1"/>
    <property type="molecule type" value="Genomic_DNA"/>
</dbReference>
<dbReference type="InterPro" id="IPR005836">
    <property type="entry name" value="ADP_Glu_pyroP_CS"/>
</dbReference>
<evidence type="ECO:0000313" key="14">
    <source>
        <dbReference type="Proteomes" id="UP000244189"/>
    </source>
</evidence>
<dbReference type="Pfam" id="PF24894">
    <property type="entry name" value="Hexapep_GlmU"/>
    <property type="match status" value="1"/>
</dbReference>
<dbReference type="PROSITE" id="PS00810">
    <property type="entry name" value="ADP_GLC_PYROPHOSPH_3"/>
    <property type="match status" value="1"/>
</dbReference>
<protein>
    <recommendedName>
        <fullName evidence="9">Glucose-1-phosphate adenylyltransferase</fullName>
        <ecNumber evidence="9">2.7.7.27</ecNumber>
    </recommendedName>
    <alternativeName>
        <fullName evidence="9">ADP-glucose pyrophosphorylase</fullName>
        <shortName evidence="9">ADPGlc PPase</shortName>
    </alternativeName>
    <alternativeName>
        <fullName evidence="9">ADP-glucose synthase</fullName>
    </alternativeName>
</protein>
<organism evidence="12 14">
    <name type="scientific">Sphingomonas aurantiaca</name>
    <dbReference type="NCBI Taxonomy" id="185949"/>
    <lineage>
        <taxon>Bacteria</taxon>
        <taxon>Pseudomonadati</taxon>
        <taxon>Pseudomonadota</taxon>
        <taxon>Alphaproteobacteria</taxon>
        <taxon>Sphingomonadales</taxon>
        <taxon>Sphingomonadaceae</taxon>
        <taxon>Sphingomonas</taxon>
    </lineage>
</organism>
<feature type="binding site" evidence="9">
    <location>
        <position position="205"/>
    </location>
    <ligand>
        <name>alpha-D-glucose 1-phosphate</name>
        <dbReference type="ChEBI" id="CHEBI:58601"/>
    </ligand>
</feature>
<feature type="binding site" evidence="9">
    <location>
        <begin position="187"/>
        <end position="188"/>
    </location>
    <ligand>
        <name>alpha-D-glucose 1-phosphate</name>
        <dbReference type="ChEBI" id="CHEBI:58601"/>
    </ligand>
</feature>
<dbReference type="GO" id="GO:0005524">
    <property type="term" value="F:ATP binding"/>
    <property type="evidence" value="ECO:0007669"/>
    <property type="project" value="UniProtKB-KW"/>
</dbReference>
<keyword evidence="6 9" id="KW-0067">ATP-binding</keyword>
<feature type="binding site" evidence="9">
    <location>
        <position position="107"/>
    </location>
    <ligand>
        <name>alpha-D-glucose 1-phosphate</name>
        <dbReference type="ChEBI" id="CHEBI:58601"/>
    </ligand>
</feature>
<evidence type="ECO:0000256" key="2">
    <source>
        <dbReference type="ARBA" id="ARBA00022600"/>
    </source>
</evidence>
<keyword evidence="2 9" id="KW-0321">Glycogen metabolism</keyword>
<evidence type="ECO:0000256" key="6">
    <source>
        <dbReference type="ARBA" id="ARBA00022840"/>
    </source>
</evidence>
<dbReference type="PANTHER" id="PTHR43523:SF2">
    <property type="entry name" value="GLUCOSE-1-PHOSPHATE ADENYLYLTRANSFERASE"/>
    <property type="match status" value="1"/>
</dbReference>
<feature type="site" description="Could play a key role in the communication between the regulatory and the substrate sites" evidence="9">
    <location>
        <position position="106"/>
    </location>
</feature>
<comment type="similarity">
    <text evidence="1 9">Belongs to the bacterial/plant glucose-1-phosphate adenylyltransferase family.</text>
</comment>
<evidence type="ECO:0000313" key="12">
    <source>
        <dbReference type="EMBL" id="PTQ62404.1"/>
    </source>
</evidence>
<evidence type="ECO:0000256" key="7">
    <source>
        <dbReference type="ARBA" id="ARBA00023056"/>
    </source>
</evidence>
<dbReference type="Proteomes" id="UP000244189">
    <property type="component" value="Unassembled WGS sequence"/>
</dbReference>
<feature type="domain" description="Nucleotidyl transferase" evidence="10">
    <location>
        <begin position="16"/>
        <end position="284"/>
    </location>
</feature>
<dbReference type="NCBIfam" id="TIGR02091">
    <property type="entry name" value="glgC"/>
    <property type="match status" value="1"/>
</dbReference>
<dbReference type="SUPFAM" id="SSF53448">
    <property type="entry name" value="Nucleotide-diphospho-sugar transferases"/>
    <property type="match status" value="1"/>
</dbReference>
<evidence type="ECO:0000259" key="10">
    <source>
        <dbReference type="Pfam" id="PF00483"/>
    </source>
</evidence>
<feature type="domain" description="Glucose-1-phosphate adenylyltransferase/Bifunctional protein GlmU-like C-terminal hexapeptide" evidence="11">
    <location>
        <begin position="307"/>
        <end position="410"/>
    </location>
</feature>
<evidence type="ECO:0000256" key="1">
    <source>
        <dbReference type="ARBA" id="ARBA00010443"/>
    </source>
</evidence>
<dbReference type="EC" id="2.7.7.27" evidence="9"/>
<reference evidence="13 15" key="2">
    <citation type="submission" date="2019-09" db="EMBL/GenBank/DDBJ databases">
        <authorList>
            <person name="Dittami M. S."/>
        </authorList>
    </citation>
    <scope>NUCLEOTIDE SEQUENCE [LARGE SCALE GENOMIC DNA]</scope>
    <source>
        <strain evidence="13">SPHINGO391</strain>
    </source>
</reference>
<feature type="binding site" evidence="9">
    <location>
        <position position="172"/>
    </location>
    <ligand>
        <name>alpha-D-glucose 1-phosphate</name>
        <dbReference type="ChEBI" id="CHEBI:58601"/>
    </ligand>
</feature>
<dbReference type="CDD" id="cd02508">
    <property type="entry name" value="ADP_Glucose_PP"/>
    <property type="match status" value="1"/>
</dbReference>
<accession>A0A2T5GSU9</accession>
<comment type="catalytic activity">
    <reaction evidence="9">
        <text>alpha-D-glucose 1-phosphate + ATP + H(+) = ADP-alpha-D-glucose + diphosphate</text>
        <dbReference type="Rhea" id="RHEA:12120"/>
        <dbReference type="ChEBI" id="CHEBI:15378"/>
        <dbReference type="ChEBI" id="CHEBI:30616"/>
        <dbReference type="ChEBI" id="CHEBI:33019"/>
        <dbReference type="ChEBI" id="CHEBI:57498"/>
        <dbReference type="ChEBI" id="CHEBI:58601"/>
        <dbReference type="EC" id="2.7.7.27"/>
    </reaction>
</comment>
<name>A0A2T5GSU9_9SPHN</name>
<evidence type="ECO:0000256" key="4">
    <source>
        <dbReference type="ARBA" id="ARBA00022695"/>
    </source>
</evidence>
<keyword evidence="5 9" id="KW-0547">Nucleotide-binding</keyword>
<evidence type="ECO:0000259" key="11">
    <source>
        <dbReference type="Pfam" id="PF24894"/>
    </source>
</evidence>
<dbReference type="InterPro" id="IPR005835">
    <property type="entry name" value="NTP_transferase_dom"/>
</dbReference>
<gene>
    <name evidence="9 13" type="primary">glgC</name>
    <name evidence="12" type="ORF">C8J26_0683</name>
    <name evidence="13" type="ORF">SPHINGO391_500025</name>
</gene>
<dbReference type="HAMAP" id="MF_00624">
    <property type="entry name" value="GlgC"/>
    <property type="match status" value="1"/>
</dbReference>
<dbReference type="InterPro" id="IPR011831">
    <property type="entry name" value="ADP-Glc_PPase"/>
</dbReference>
<dbReference type="Proteomes" id="UP000326857">
    <property type="component" value="Unassembled WGS sequence"/>
</dbReference>
<dbReference type="PANTHER" id="PTHR43523">
    <property type="entry name" value="GLUCOSE-1-PHOSPHATE ADENYLYLTRANSFERASE-RELATED"/>
    <property type="match status" value="1"/>
</dbReference>
<comment type="subunit">
    <text evidence="9">Homotetramer.</text>
</comment>
<dbReference type="InterPro" id="IPR011004">
    <property type="entry name" value="Trimer_LpxA-like_sf"/>
</dbReference>
<dbReference type="Gene3D" id="3.90.550.10">
    <property type="entry name" value="Spore Coat Polysaccharide Biosynthesis Protein SpsA, Chain A"/>
    <property type="match status" value="1"/>
</dbReference>
<dbReference type="AlphaFoldDB" id="A0A2T5GSU9"/>
<comment type="pathway">
    <text evidence="9">Glycan biosynthesis; glycogen biosynthesis.</text>
</comment>
<evidence type="ECO:0000256" key="3">
    <source>
        <dbReference type="ARBA" id="ARBA00022679"/>
    </source>
</evidence>
<dbReference type="SUPFAM" id="SSF51161">
    <property type="entry name" value="Trimeric LpxA-like enzymes"/>
    <property type="match status" value="1"/>
</dbReference>
<keyword evidence="8 9" id="KW-0119">Carbohydrate metabolism</keyword>
<dbReference type="UniPathway" id="UPA00164"/>
<comment type="function">
    <text evidence="9">Involved in the biosynthesis of ADP-glucose, a building block required for the elongation reactions to produce glycogen. Catalyzes the reaction between ATP and alpha-D-glucose 1-phosphate (G1P) to produce pyrophosphate and ADP-Glc.</text>
</comment>
<dbReference type="PROSITE" id="PS00809">
    <property type="entry name" value="ADP_GLC_PYROPHOSPH_2"/>
    <property type="match status" value="1"/>
</dbReference>
<keyword evidence="4 9" id="KW-0548">Nucleotidyltransferase</keyword>
<dbReference type="PROSITE" id="PS00808">
    <property type="entry name" value="ADP_GLC_PYROPHOSPH_1"/>
    <property type="match status" value="1"/>
</dbReference>
<accession>A0A5E8A8I3</accession>
<sequence length="420" mass="46593">MVERRGQPLARDAMAYVLAGGRGSRLMELTDTRAKPAVYFGGKARIIDFALSNAINSGIRRIGVATQYKAHSLIRHLQSGWNFLRSERNESFDILPASQRISEFQWYEGTADAVYQNIDIIESHAPEYMVILAGDHIYKMDYELILQQHCETGADVTIACLEVPRMEAVGFGVMAVDEHDNVTAFVEKPADPPAIPGNPDIALASMGIYVFHTKLLFDELRRDAETPGSSRDFGKDIIPYLVKHGKAVAHRFSDSCVRSEGEVEAYWRDVGTVDAYWEANIDLTDVVPKLDLYDRSWPLWTYSEVTPPAKFVHAEDGRRGEAVSSLVSGDCIISGSSIHRSLIFTGTRAHSYSVLDQAVILPHCVIGRGARLSKVVVDRGVVIPDGLVVGEDPVLDAQRFRRTDNGVVLVTKSMIDRLTE</sequence>
<dbReference type="GO" id="GO:0005978">
    <property type="term" value="P:glycogen biosynthetic process"/>
    <property type="evidence" value="ECO:0007669"/>
    <property type="project" value="UniProtKB-UniRule"/>
</dbReference>
<dbReference type="NCBIfam" id="NF001947">
    <property type="entry name" value="PRK00725.1"/>
    <property type="match status" value="1"/>
</dbReference>
<dbReference type="RefSeq" id="WP_082445047.1">
    <property type="nucleotide sequence ID" value="NZ_JAPZPS010000005.1"/>
</dbReference>
<evidence type="ECO:0000313" key="15">
    <source>
        <dbReference type="Proteomes" id="UP000326857"/>
    </source>
</evidence>
<dbReference type="InterPro" id="IPR023049">
    <property type="entry name" value="GlgC_bac"/>
</dbReference>
<feature type="site" description="Could play a key role in the communication between the regulatory and the substrate sites" evidence="9">
    <location>
        <position position="67"/>
    </location>
</feature>
<evidence type="ECO:0000256" key="9">
    <source>
        <dbReference type="HAMAP-Rule" id="MF_00624"/>
    </source>
</evidence>
<keyword evidence="7 9" id="KW-0320">Glycogen biosynthesis</keyword>
<reference evidence="12 14" key="1">
    <citation type="submission" date="2018-04" db="EMBL/GenBank/DDBJ databases">
        <title>Genomic Encyclopedia of Type Strains, Phase III (KMG-III): the genomes of soil and plant-associated and newly described type strains.</title>
        <authorList>
            <person name="Whitman W."/>
        </authorList>
    </citation>
    <scope>NUCLEOTIDE SEQUENCE [LARGE SCALE GENOMIC DNA]</scope>
    <source>
        <strain evidence="12 14">MA101b</strain>
    </source>
</reference>
<evidence type="ECO:0000256" key="8">
    <source>
        <dbReference type="ARBA" id="ARBA00023277"/>
    </source>
</evidence>
<dbReference type="CDD" id="cd04651">
    <property type="entry name" value="LbH_G1P_AT_C"/>
    <property type="match status" value="1"/>
</dbReference>
<dbReference type="EMBL" id="CABVLI010000046">
    <property type="protein sequence ID" value="VVT27567.1"/>
    <property type="molecule type" value="Genomic_DNA"/>
</dbReference>
<keyword evidence="14" id="KW-1185">Reference proteome</keyword>
<keyword evidence="3 9" id="KW-0808">Transferase</keyword>
<dbReference type="Gene3D" id="2.160.10.10">
    <property type="entry name" value="Hexapeptide repeat proteins"/>
    <property type="match status" value="1"/>
</dbReference>
<proteinExistence type="inferred from homology"/>
<dbReference type="InterPro" id="IPR029044">
    <property type="entry name" value="Nucleotide-diphossugar_trans"/>
</dbReference>
<evidence type="ECO:0000313" key="13">
    <source>
        <dbReference type="EMBL" id="VVT27567.1"/>
    </source>
</evidence>
<evidence type="ECO:0000256" key="5">
    <source>
        <dbReference type="ARBA" id="ARBA00022741"/>
    </source>
</evidence>
<dbReference type="NCBIfam" id="NF002023">
    <property type="entry name" value="PRK00844.1"/>
    <property type="match status" value="1"/>
</dbReference>